<dbReference type="Proteomes" id="UP001138768">
    <property type="component" value="Unassembled WGS sequence"/>
</dbReference>
<sequence length="372" mass="42632">MKLFSCTNCGNILYFENVSCTQCGLPLGFLPDRLRLLPIEPRTEGSWQPVGEQAHYRMCNNYANHEVCNWMVEADSDQAFCIACALNGTIPDLSVAGNHERWRAMETEKRRLIYSMLQLGLPIVPRRVDPAGLEFAFLADTPASFSERNKVMTGHAQGLITINLAEADPAERERMREQMDEPYRTILGHFRHESGHYYWDRLIRNSHWLRPFRDLFGDETEDYAQALDQHYQDGAPPNWQEQFISAYASMHPWEDWAESWAHYLLMVDALETAYQFGLSIRPRAGNDDSLDVDHGFDAYRAMSFDNLLQHWLPLTLALNSLNRSIGHEHAYPFVLASPAIEKLRFVHRVVHEASTTCDKGCDKGPPESLLGQ</sequence>
<gene>
    <name evidence="2" type="ORF">CKO42_05410</name>
</gene>
<evidence type="ECO:0000259" key="1">
    <source>
        <dbReference type="Pfam" id="PF10005"/>
    </source>
</evidence>
<accession>A0A9X0W6L0</accession>
<dbReference type="PIRSF" id="PIRSF012641">
    <property type="entry name" value="UCP012641"/>
    <property type="match status" value="1"/>
</dbReference>
<dbReference type="EMBL" id="NRRY01000005">
    <property type="protein sequence ID" value="MBK1617903.1"/>
    <property type="molecule type" value="Genomic_DNA"/>
</dbReference>
<dbReference type="Pfam" id="PF15887">
    <property type="entry name" value="Peptidase_Mx"/>
    <property type="match status" value="1"/>
</dbReference>
<dbReference type="RefSeq" id="WP_200240219.1">
    <property type="nucleotide sequence ID" value="NZ_NRRY01000005.1"/>
</dbReference>
<name>A0A9X0W6L0_9GAMM</name>
<proteinExistence type="predicted"/>
<protein>
    <recommendedName>
        <fullName evidence="1">Zinc-ribbon domain-containing protein</fullName>
    </recommendedName>
</protein>
<dbReference type="Pfam" id="PF10005">
    <property type="entry name" value="Zn_ribbon_DZR_6"/>
    <property type="match status" value="1"/>
</dbReference>
<evidence type="ECO:0000313" key="2">
    <source>
        <dbReference type="EMBL" id="MBK1617903.1"/>
    </source>
</evidence>
<organism evidence="2 3">
    <name type="scientific">Lamprobacter modestohalophilus</name>
    <dbReference type="NCBI Taxonomy" id="1064514"/>
    <lineage>
        <taxon>Bacteria</taxon>
        <taxon>Pseudomonadati</taxon>
        <taxon>Pseudomonadota</taxon>
        <taxon>Gammaproteobacteria</taxon>
        <taxon>Chromatiales</taxon>
        <taxon>Chromatiaceae</taxon>
        <taxon>Lamprobacter</taxon>
    </lineage>
</organism>
<feature type="domain" description="Zinc-ribbon" evidence="1">
    <location>
        <begin position="3"/>
        <end position="94"/>
    </location>
</feature>
<dbReference type="Gene3D" id="3.40.390.70">
    <property type="match status" value="1"/>
</dbReference>
<evidence type="ECO:0000313" key="3">
    <source>
        <dbReference type="Proteomes" id="UP001138768"/>
    </source>
</evidence>
<dbReference type="InterPro" id="IPR011201">
    <property type="entry name" value="Zinc-ribbon_6_bact"/>
</dbReference>
<reference evidence="2 3" key="1">
    <citation type="journal article" date="2020" name="Microorganisms">
        <title>Osmotic Adaptation and Compatible Solute Biosynthesis of Phototrophic Bacteria as Revealed from Genome Analyses.</title>
        <authorList>
            <person name="Imhoff J.F."/>
            <person name="Rahn T."/>
            <person name="Kunzel S."/>
            <person name="Keller A."/>
            <person name="Neulinger S.C."/>
        </authorList>
    </citation>
    <scope>NUCLEOTIDE SEQUENCE [LARGE SCALE GENOMIC DNA]</scope>
    <source>
        <strain evidence="2 3">DSM 25653</strain>
    </source>
</reference>
<keyword evidence="3" id="KW-1185">Reference proteome</keyword>
<dbReference type="InterPro" id="IPR031321">
    <property type="entry name" value="UCP012641"/>
</dbReference>
<comment type="caution">
    <text evidence="2">The sequence shown here is derived from an EMBL/GenBank/DDBJ whole genome shotgun (WGS) entry which is preliminary data.</text>
</comment>
<dbReference type="AlphaFoldDB" id="A0A9X0W6L0"/>